<evidence type="ECO:0000256" key="2">
    <source>
        <dbReference type="SAM" id="Phobius"/>
    </source>
</evidence>
<reference evidence="5" key="1">
    <citation type="journal article" date="2017" name="Plant J.">
        <title>The pomegranate (Punica granatum L.) genome and the genomics of punicalagin biosynthesis.</title>
        <authorList>
            <person name="Qin G."/>
            <person name="Xu C."/>
            <person name="Ming R."/>
            <person name="Tang H."/>
            <person name="Guyot R."/>
            <person name="Kramer E.M."/>
            <person name="Hu Y."/>
            <person name="Yi X."/>
            <person name="Qi Y."/>
            <person name="Xu X."/>
            <person name="Gao Z."/>
            <person name="Pan H."/>
            <person name="Jian J."/>
            <person name="Tian Y."/>
            <person name="Yue Z."/>
            <person name="Xu Y."/>
        </authorList>
    </citation>
    <scope>NUCLEOTIDE SEQUENCE [LARGE SCALE GENOMIC DNA]</scope>
    <source>
        <strain evidence="5">cv. Dabenzi</strain>
    </source>
</reference>
<sequence length="209" mass="23153">MYKFKRSQIILLCFLALLLIVTPLLSSSLRPTYLYFIFNLLIIALSAESGLLSSLLTNPNPSTSPSSDDKKLRARTPILAPTYTDIEGRDVTVNSTTHEKKANKPVVEKCKSEKISGGNGGLEVAKVKKCPSTPSIFFIAGGETQSPDPAIREERGGDQAEEEEDEVGGISNQELFTKAETFIGNFYSELKMQREESWKKIHGLYQKAF</sequence>
<dbReference type="Proteomes" id="UP000197138">
    <property type="component" value="Unassembled WGS sequence"/>
</dbReference>
<dbReference type="Proteomes" id="UP000233551">
    <property type="component" value="Unassembled WGS sequence"/>
</dbReference>
<dbReference type="AlphaFoldDB" id="A0A218X953"/>
<feature type="region of interest" description="Disordered" evidence="1">
    <location>
        <begin position="139"/>
        <end position="168"/>
    </location>
</feature>
<reference evidence="4 6" key="3">
    <citation type="submission" date="2017-11" db="EMBL/GenBank/DDBJ databases">
        <title>De-novo sequencing of pomegranate (Punica granatum L.) genome.</title>
        <authorList>
            <person name="Akparov Z."/>
            <person name="Amiraslanov A."/>
            <person name="Hajiyeva S."/>
            <person name="Abbasov M."/>
            <person name="Kaur K."/>
            <person name="Hamwieh A."/>
            <person name="Solovyev V."/>
            <person name="Salamov A."/>
            <person name="Braich B."/>
            <person name="Kosarev P."/>
            <person name="Mahmoud A."/>
            <person name="Hajiyev E."/>
            <person name="Babayeva S."/>
            <person name="Izzatullayeva V."/>
            <person name="Mammadov A."/>
            <person name="Mammadov A."/>
            <person name="Sharifova S."/>
            <person name="Ojaghi J."/>
            <person name="Eynullazada K."/>
            <person name="Bayramov B."/>
            <person name="Abdulazimova A."/>
            <person name="Shahmuradov I."/>
        </authorList>
    </citation>
    <scope>NUCLEOTIDE SEQUENCE [LARGE SCALE GENOMIC DNA]</scope>
    <source>
        <strain evidence="4">AG2017</strain>
        <strain evidence="6">cv. AG2017</strain>
        <tissue evidence="4">Leaf</tissue>
    </source>
</reference>
<evidence type="ECO:0000313" key="4">
    <source>
        <dbReference type="EMBL" id="PKI67731.1"/>
    </source>
</evidence>
<comment type="caution">
    <text evidence="3">The sequence shown here is derived from an EMBL/GenBank/DDBJ whole genome shotgun (WGS) entry which is preliminary data.</text>
</comment>
<dbReference type="PANTHER" id="PTHR36887">
    <property type="entry name" value="OS01G0532300 PROTEIN"/>
    <property type="match status" value="1"/>
</dbReference>
<evidence type="ECO:0000313" key="6">
    <source>
        <dbReference type="Proteomes" id="UP000233551"/>
    </source>
</evidence>
<organism evidence="3 5">
    <name type="scientific">Punica granatum</name>
    <name type="common">Pomegranate</name>
    <dbReference type="NCBI Taxonomy" id="22663"/>
    <lineage>
        <taxon>Eukaryota</taxon>
        <taxon>Viridiplantae</taxon>
        <taxon>Streptophyta</taxon>
        <taxon>Embryophyta</taxon>
        <taxon>Tracheophyta</taxon>
        <taxon>Spermatophyta</taxon>
        <taxon>Magnoliopsida</taxon>
        <taxon>eudicotyledons</taxon>
        <taxon>Gunneridae</taxon>
        <taxon>Pentapetalae</taxon>
        <taxon>rosids</taxon>
        <taxon>malvids</taxon>
        <taxon>Myrtales</taxon>
        <taxon>Lythraceae</taxon>
        <taxon>Punica</taxon>
    </lineage>
</organism>
<keyword evidence="2" id="KW-0472">Membrane</keyword>
<keyword evidence="2" id="KW-1133">Transmembrane helix</keyword>
<accession>A0A218X953</accession>
<dbReference type="InterPro" id="IPR008480">
    <property type="entry name" value="DUF761_pln"/>
</dbReference>
<name>A0A218X953_PUNGR</name>
<gene>
    <name evidence="3" type="ORF">CDL15_Pgr007336</name>
    <name evidence="4" type="ORF">CRG98_011944</name>
</gene>
<evidence type="ECO:0000256" key="1">
    <source>
        <dbReference type="SAM" id="MobiDB-lite"/>
    </source>
</evidence>
<dbReference type="Pfam" id="PF05553">
    <property type="entry name" value="DUF761"/>
    <property type="match status" value="1"/>
</dbReference>
<keyword evidence="6" id="KW-1185">Reference proteome</keyword>
<evidence type="ECO:0000313" key="5">
    <source>
        <dbReference type="Proteomes" id="UP000197138"/>
    </source>
</evidence>
<keyword evidence="2" id="KW-0812">Transmembrane</keyword>
<proteinExistence type="predicted"/>
<feature type="transmembrane region" description="Helical" evidence="2">
    <location>
        <begin position="36"/>
        <end position="56"/>
    </location>
</feature>
<evidence type="ECO:0000313" key="3">
    <source>
        <dbReference type="EMBL" id="OWM81298.1"/>
    </source>
</evidence>
<evidence type="ECO:0008006" key="7">
    <source>
        <dbReference type="Google" id="ProtNLM"/>
    </source>
</evidence>
<protein>
    <recommendedName>
        <fullName evidence="7">DUF4408 domain-containing protein</fullName>
    </recommendedName>
</protein>
<dbReference type="EMBL" id="MTKT01002214">
    <property type="protein sequence ID" value="OWM81298.1"/>
    <property type="molecule type" value="Genomic_DNA"/>
</dbReference>
<dbReference type="PANTHER" id="PTHR36887:SF1">
    <property type="entry name" value="OS01G0532300 PROTEIN"/>
    <property type="match status" value="1"/>
</dbReference>
<reference evidence="3" key="2">
    <citation type="submission" date="2017-06" db="EMBL/GenBank/DDBJ databases">
        <title>The pomegranate genome and the genomics of punicalagin biosynthesis.</title>
        <authorList>
            <person name="Xu C."/>
        </authorList>
    </citation>
    <scope>NUCLEOTIDE SEQUENCE [LARGE SCALE GENOMIC DNA]</scope>
    <source>
        <tissue evidence="3">Fresh leaf</tissue>
    </source>
</reference>
<dbReference type="EMBL" id="PGOL01000589">
    <property type="protein sequence ID" value="PKI67731.1"/>
    <property type="molecule type" value="Genomic_DNA"/>
</dbReference>